<dbReference type="Gene3D" id="1.20.120.420">
    <property type="entry name" value="translation initiation factor eif-2b, domain 1"/>
    <property type="match status" value="1"/>
</dbReference>
<dbReference type="GO" id="GO:0019509">
    <property type="term" value="P:L-methionine salvage from methylthioadenosine"/>
    <property type="evidence" value="ECO:0007669"/>
    <property type="project" value="TreeGrafter"/>
</dbReference>
<dbReference type="EMBL" id="MAAO01000016">
    <property type="protein sequence ID" value="OUR93124.1"/>
    <property type="molecule type" value="Genomic_DNA"/>
</dbReference>
<name>A0A1Y5F1V7_9BACT</name>
<dbReference type="InterPro" id="IPR042529">
    <property type="entry name" value="IF_2B-like_C"/>
</dbReference>
<dbReference type="FunFam" id="3.40.50.10470:FF:000006">
    <property type="entry name" value="Methylthioribose-1-phosphate isomerase"/>
    <property type="match status" value="1"/>
</dbReference>
<proteinExistence type="inferred from homology"/>
<dbReference type="InterPro" id="IPR011559">
    <property type="entry name" value="Initiation_fac_2B_a/b/d"/>
</dbReference>
<dbReference type="NCBIfam" id="NF004326">
    <property type="entry name" value="PRK05720.1"/>
    <property type="match status" value="1"/>
</dbReference>
<dbReference type="InterPro" id="IPR027363">
    <property type="entry name" value="M1Pi_N"/>
</dbReference>
<dbReference type="NCBIfam" id="TIGR00524">
    <property type="entry name" value="eIF-2B_rel"/>
    <property type="match status" value="1"/>
</dbReference>
<dbReference type="InterPro" id="IPR000649">
    <property type="entry name" value="IF-2B-related"/>
</dbReference>
<gene>
    <name evidence="4" type="ORF">A9Q84_21725</name>
</gene>
<dbReference type="NCBIfam" id="TIGR00512">
    <property type="entry name" value="salvage_mtnA"/>
    <property type="match status" value="1"/>
</dbReference>
<dbReference type="FunFam" id="1.20.120.420:FF:000003">
    <property type="entry name" value="Methylthioribose-1-phosphate isomerase"/>
    <property type="match status" value="1"/>
</dbReference>
<dbReference type="PANTHER" id="PTHR43475:SF1">
    <property type="entry name" value="METHYLTHIORIBOSE-1-PHOSPHATE ISOMERASE"/>
    <property type="match status" value="1"/>
</dbReference>
<comment type="similarity">
    <text evidence="1">Belongs to the eIF-2B alpha/beta/delta subunits family. MtnA subfamily.</text>
</comment>
<dbReference type="GO" id="GO:0046523">
    <property type="term" value="F:S-methyl-5-thioribose-1-phosphate isomerase activity"/>
    <property type="evidence" value="ECO:0007669"/>
    <property type="project" value="UniProtKB-EC"/>
</dbReference>
<dbReference type="InterPro" id="IPR005251">
    <property type="entry name" value="IF-M1Pi"/>
</dbReference>
<evidence type="ECO:0000313" key="4">
    <source>
        <dbReference type="EMBL" id="OUR93124.1"/>
    </source>
</evidence>
<dbReference type="AlphaFoldDB" id="A0A1Y5F1V7"/>
<evidence type="ECO:0000313" key="5">
    <source>
        <dbReference type="Proteomes" id="UP000196531"/>
    </source>
</evidence>
<keyword evidence="2 4" id="KW-0413">Isomerase</keyword>
<comment type="caution">
    <text evidence="4">The sequence shown here is derived from an EMBL/GenBank/DDBJ whole genome shotgun (WGS) entry which is preliminary data.</text>
</comment>
<dbReference type="InterPro" id="IPR037171">
    <property type="entry name" value="NagB/RpiA_transferase-like"/>
</dbReference>
<reference evidence="5" key="1">
    <citation type="journal article" date="2017" name="Proc. Natl. Acad. Sci. U.S.A.">
        <title>Simulation of Deepwater Horizon oil plume reveals substrate specialization within a complex community of hydrocarbon-degraders.</title>
        <authorList>
            <person name="Hu P."/>
            <person name="Dubinsky E.A."/>
            <person name="Probst A.J."/>
            <person name="Wang J."/>
            <person name="Sieber C.M.K."/>
            <person name="Tom L.M."/>
            <person name="Gardinali P."/>
            <person name="Banfield J.F."/>
            <person name="Atlas R.M."/>
            <person name="Andersen G.L."/>
        </authorList>
    </citation>
    <scope>NUCLEOTIDE SEQUENCE [LARGE SCALE GENOMIC DNA]</scope>
</reference>
<evidence type="ECO:0000256" key="1">
    <source>
        <dbReference type="ARBA" id="ARBA00009117"/>
    </source>
</evidence>
<protein>
    <recommendedName>
        <fullName evidence="3">S-methyl-5-thioribose-1-phosphate isomerase</fullName>
        <ecNumber evidence="3">5.3.1.23</ecNumber>
    </recommendedName>
</protein>
<accession>A0A1Y5F1V7</accession>
<dbReference type="Pfam" id="PF01008">
    <property type="entry name" value="IF-2B"/>
    <property type="match status" value="1"/>
</dbReference>
<dbReference type="SUPFAM" id="SSF100950">
    <property type="entry name" value="NagB/RpiA/CoA transferase-like"/>
    <property type="match status" value="1"/>
</dbReference>
<evidence type="ECO:0000256" key="3">
    <source>
        <dbReference type="ARBA" id="ARBA00066897"/>
    </source>
</evidence>
<organism evidence="4 5">
    <name type="scientific">Halobacteriovorax marinus</name>
    <dbReference type="NCBI Taxonomy" id="97084"/>
    <lineage>
        <taxon>Bacteria</taxon>
        <taxon>Pseudomonadati</taxon>
        <taxon>Bdellovibrionota</taxon>
        <taxon>Bacteriovoracia</taxon>
        <taxon>Bacteriovoracales</taxon>
        <taxon>Halobacteriovoraceae</taxon>
        <taxon>Halobacteriovorax</taxon>
    </lineage>
</organism>
<sequence length="352" mass="39059">MSSLINPLIWDDGVLKLLDQRKLPLEETIVECRTHEDAFNGIRDMVVRGAPLIGYTGIFGMALFAKGNRNTSIEELQKAADYLNSSRPTAVNLNYELRRCVQIAKDLKSSEGSLENLEKEFVKFGHEQLEIIHTHNLSMAKIAQKDLEARLGKKKFRIMTLCNTGYLACGPMGTALGVIAHLANNDQIEHVYASETRPYLQGIRLTSYELKKQNIPHDVVCEGSFSYLMKKGLIDAIFIGADRIVRNGDTANKIGSSTLSIVAKHYNVPFFVVAPTSSFDFESDHGDQIPIELRDQDEILFCKGQRLAPEGVSALNPSFDVTDANCISGIICEKGLIDPVTKENLLKVTGRN</sequence>
<dbReference type="Gene3D" id="3.40.50.10470">
    <property type="entry name" value="Translation initiation factor eif-2b, domain 2"/>
    <property type="match status" value="1"/>
</dbReference>
<dbReference type="PANTHER" id="PTHR43475">
    <property type="entry name" value="METHYLTHIORIBOSE-1-PHOSPHATE ISOMERASE"/>
    <property type="match status" value="1"/>
</dbReference>
<dbReference type="EC" id="5.3.1.23" evidence="3"/>
<evidence type="ECO:0000256" key="2">
    <source>
        <dbReference type="ARBA" id="ARBA00023235"/>
    </source>
</evidence>
<dbReference type="Proteomes" id="UP000196531">
    <property type="component" value="Unassembled WGS sequence"/>
</dbReference>